<dbReference type="Proteomes" id="UP001254813">
    <property type="component" value="Unassembled WGS sequence"/>
</dbReference>
<dbReference type="InterPro" id="IPR017938">
    <property type="entry name" value="Riboflavin_synthase-like_b-brl"/>
</dbReference>
<dbReference type="PANTHER" id="PTHR47354:SF5">
    <property type="entry name" value="PROTEIN RFBI"/>
    <property type="match status" value="1"/>
</dbReference>
<dbReference type="EMBL" id="JAMQOQ010000005">
    <property type="protein sequence ID" value="MDS0295867.1"/>
    <property type="molecule type" value="Genomic_DNA"/>
</dbReference>
<dbReference type="InterPro" id="IPR039261">
    <property type="entry name" value="FNR_nucleotide-bd"/>
</dbReference>
<dbReference type="Pfam" id="PF00175">
    <property type="entry name" value="NAD_binding_1"/>
    <property type="match status" value="1"/>
</dbReference>
<protein>
    <submittedName>
        <fullName evidence="3">FAD-binding oxidoreductase</fullName>
    </submittedName>
</protein>
<comment type="caution">
    <text evidence="3">The sequence shown here is derived from an EMBL/GenBank/DDBJ whole genome shotgun (WGS) entry which is preliminary data.</text>
</comment>
<dbReference type="PANTHER" id="PTHR47354">
    <property type="entry name" value="NADH OXIDOREDUCTASE HCR"/>
    <property type="match status" value="1"/>
</dbReference>
<dbReference type="Gene3D" id="3.40.50.80">
    <property type="entry name" value="Nucleotide-binding domain of ferredoxin-NADP reductase (FNR) module"/>
    <property type="match status" value="1"/>
</dbReference>
<dbReference type="InterPro" id="IPR001709">
    <property type="entry name" value="Flavoprot_Pyr_Nucl_cyt_Rdtase"/>
</dbReference>
<reference evidence="3 4" key="1">
    <citation type="submission" date="2022-06" db="EMBL/GenBank/DDBJ databases">
        <title>Halogeometricum sp. a new haloarchaeum isolate from saline soil.</title>
        <authorList>
            <person name="Strakova D."/>
            <person name="Galisteo C."/>
            <person name="Sanchez-Porro C."/>
            <person name="Ventosa A."/>
        </authorList>
    </citation>
    <scope>NUCLEOTIDE SEQUENCE [LARGE SCALE GENOMIC DNA]</scope>
    <source>
        <strain evidence="4">S3BR25-2</strain>
    </source>
</reference>
<sequence>MPVDPAIESRAAEAEIEDHDATVTDVTVMDRDREEEIEAAVDTHREAIRKRLDIEDTLGPLGESGDAWDRVTAELSAQGEEGLGGEIEALKKRLERPFPSLVRIRFEVGEAADDPDDTSFPYVPGQYARISYDDEEPRVYSIASSPNRDYVELCIRRVPGGELTPHLCTETRAGDSLFVRGPYGDELMLEKPSERDLVFIATGTGVAPFKSMINYVFEEGMDEYEGEDRDVWLFLGSSWEDHLPYHEEFRQLDEERENFHYVPTLSRENYLTDWAGETDYVQYCLLRYLDREATDFEALPEEFVDYAEKEPTVDVDGGARVDPSAMEVYVCGIGAMCDPIENVVASLGVGEEFLDVESYG</sequence>
<accession>A0ABU2G503</accession>
<dbReference type="SUPFAM" id="SSF63380">
    <property type="entry name" value="Riboflavin synthase domain-like"/>
    <property type="match status" value="1"/>
</dbReference>
<evidence type="ECO:0000313" key="3">
    <source>
        <dbReference type="EMBL" id="MDS0295867.1"/>
    </source>
</evidence>
<proteinExistence type="predicted"/>
<evidence type="ECO:0000313" key="4">
    <source>
        <dbReference type="Proteomes" id="UP001254813"/>
    </source>
</evidence>
<name>A0ABU2G503_9EURY</name>
<dbReference type="InterPro" id="IPR001433">
    <property type="entry name" value="OxRdtase_FAD/NAD-bd"/>
</dbReference>
<dbReference type="Pfam" id="PF00970">
    <property type="entry name" value="FAD_binding_6"/>
    <property type="match status" value="1"/>
</dbReference>
<dbReference type="PRINTS" id="PR00410">
    <property type="entry name" value="PHEHYDRXLASE"/>
</dbReference>
<dbReference type="Gene3D" id="2.40.30.10">
    <property type="entry name" value="Translation factors"/>
    <property type="match status" value="1"/>
</dbReference>
<feature type="region of interest" description="Disordered" evidence="1">
    <location>
        <begin position="1"/>
        <end position="24"/>
    </location>
</feature>
<keyword evidence="4" id="KW-1185">Reference proteome</keyword>
<evidence type="ECO:0000259" key="2">
    <source>
        <dbReference type="PROSITE" id="PS51384"/>
    </source>
</evidence>
<feature type="domain" description="FAD-binding FR-type" evidence="2">
    <location>
        <begin position="68"/>
        <end position="189"/>
    </location>
</feature>
<dbReference type="InterPro" id="IPR050415">
    <property type="entry name" value="MRET"/>
</dbReference>
<dbReference type="PRINTS" id="PR00371">
    <property type="entry name" value="FPNCR"/>
</dbReference>
<dbReference type="InterPro" id="IPR008333">
    <property type="entry name" value="Cbr1-like_FAD-bd_dom"/>
</dbReference>
<dbReference type="RefSeq" id="WP_310929837.1">
    <property type="nucleotide sequence ID" value="NZ_JAMQOQ010000005.1"/>
</dbReference>
<dbReference type="InterPro" id="IPR017927">
    <property type="entry name" value="FAD-bd_FR_type"/>
</dbReference>
<evidence type="ECO:0000256" key="1">
    <source>
        <dbReference type="SAM" id="MobiDB-lite"/>
    </source>
</evidence>
<dbReference type="SUPFAM" id="SSF52343">
    <property type="entry name" value="Ferredoxin reductase-like, C-terminal NADP-linked domain"/>
    <property type="match status" value="1"/>
</dbReference>
<gene>
    <name evidence="3" type="ORF">NDI79_16970</name>
</gene>
<dbReference type="PROSITE" id="PS51384">
    <property type="entry name" value="FAD_FR"/>
    <property type="match status" value="1"/>
</dbReference>
<organism evidence="3 4">
    <name type="scientific">Halogeometricum luteum</name>
    <dbReference type="NCBI Taxonomy" id="2950537"/>
    <lineage>
        <taxon>Archaea</taxon>
        <taxon>Methanobacteriati</taxon>
        <taxon>Methanobacteriota</taxon>
        <taxon>Stenosarchaea group</taxon>
        <taxon>Halobacteria</taxon>
        <taxon>Halobacteriales</taxon>
        <taxon>Haloferacaceae</taxon>
        <taxon>Halogeometricum</taxon>
    </lineage>
</organism>